<keyword evidence="2" id="KW-0732">Signal</keyword>
<organism evidence="3">
    <name type="scientific">Conus lenavati</name>
    <name type="common">Cone snail</name>
    <dbReference type="NCBI Taxonomy" id="1519839"/>
    <lineage>
        <taxon>Eukaryota</taxon>
        <taxon>Metazoa</taxon>
        <taxon>Spiralia</taxon>
        <taxon>Lophotrochozoa</taxon>
        <taxon>Mollusca</taxon>
        <taxon>Gastropoda</taxon>
        <taxon>Caenogastropoda</taxon>
        <taxon>Neogastropoda</taxon>
        <taxon>Conoidea</taxon>
        <taxon>Conidae</taxon>
        <taxon>Conus</taxon>
        <taxon>Splinoconus</taxon>
    </lineage>
</organism>
<evidence type="ECO:0000256" key="1">
    <source>
        <dbReference type="SAM" id="MobiDB-lite"/>
    </source>
</evidence>
<sequence length="75" mass="8430">MTPRMNLLLMTFVVMTVPLLLAQPNVRCETNDNGDIICKKANGQTLHNPDRSDNGTTDLRQEGPLMTALRGPWHR</sequence>
<evidence type="ECO:0000313" key="3">
    <source>
        <dbReference type="EMBL" id="JAI17767.1"/>
    </source>
</evidence>
<reference evidence="3" key="1">
    <citation type="submission" date="2015-04" db="EMBL/GenBank/DDBJ databases">
        <authorList>
            <person name="Syromyatnikov M.Y."/>
            <person name="Popov V.N."/>
        </authorList>
    </citation>
    <scope>NUCLEOTIDE SEQUENCE</scope>
    <source>
        <tissue evidence="3">Venom duct</tissue>
    </source>
</reference>
<proteinExistence type="predicted"/>
<feature type="region of interest" description="Disordered" evidence="1">
    <location>
        <begin position="43"/>
        <end position="75"/>
    </location>
</feature>
<protein>
    <submittedName>
        <fullName evidence="3">Conopeptide</fullName>
    </submittedName>
</protein>
<dbReference type="EMBL" id="GCVH01000126">
    <property type="protein sequence ID" value="JAI17767.1"/>
    <property type="molecule type" value="Transcribed_RNA"/>
</dbReference>
<accession>A0A0K8TTH4</accession>
<feature type="chain" id="PRO_5005520231" evidence="2">
    <location>
        <begin position="23"/>
        <end position="75"/>
    </location>
</feature>
<evidence type="ECO:0000256" key="2">
    <source>
        <dbReference type="SAM" id="SignalP"/>
    </source>
</evidence>
<name>A0A0K8TTH4_CONLV</name>
<dbReference type="AlphaFoldDB" id="A0A0K8TTH4"/>
<feature type="signal peptide" evidence="2">
    <location>
        <begin position="1"/>
        <end position="22"/>
    </location>
</feature>